<dbReference type="AlphaFoldDB" id="A0A0C2HIC2"/>
<dbReference type="RefSeq" id="WP_040097651.1">
    <property type="nucleotide sequence ID" value="NZ_JWJD01000002.1"/>
</dbReference>
<accession>A0A0C2HIC2</accession>
<comment type="caution">
    <text evidence="1">The sequence shown here is derived from an EMBL/GenBank/DDBJ whole genome shotgun (WGS) entry which is preliminary data.</text>
</comment>
<evidence type="ECO:0000313" key="2">
    <source>
        <dbReference type="Proteomes" id="UP000035068"/>
    </source>
</evidence>
<reference evidence="1 2" key="1">
    <citation type="submission" date="2014-12" db="EMBL/GenBank/DDBJ databases">
        <title>Genomes of Geoalkalibacter ferrihydriticus and Geoalkalibacter subterraneus, two haloalkaliphilic metal-reducing members of the Geobacteraceae.</title>
        <authorList>
            <person name="Badalamenti J.P."/>
            <person name="Torres C.I."/>
            <person name="Krajmalnik-Brown R."/>
            <person name="Bond D.R."/>
        </authorList>
    </citation>
    <scope>NUCLEOTIDE SEQUENCE [LARGE SCALE GENOMIC DNA]</scope>
    <source>
        <strain evidence="1 2">DSM 17813</strain>
    </source>
</reference>
<gene>
    <name evidence="1" type="ORF">GFER_06315</name>
</gene>
<evidence type="ECO:0000313" key="1">
    <source>
        <dbReference type="EMBL" id="KIH76746.1"/>
    </source>
</evidence>
<keyword evidence="2" id="KW-1185">Reference proteome</keyword>
<name>A0A0C2HIC2_9BACT</name>
<dbReference type="EMBL" id="JWJD01000002">
    <property type="protein sequence ID" value="KIH76746.1"/>
    <property type="molecule type" value="Genomic_DNA"/>
</dbReference>
<proteinExistence type="predicted"/>
<sequence>MLWENPFLQDFSAGASPAVGEARALIFQEAVSRLLIPLGVCFDLGEHLRAGSQVGRSWRTQGEDARCQTWCGWIN</sequence>
<dbReference type="Proteomes" id="UP000035068">
    <property type="component" value="Unassembled WGS sequence"/>
</dbReference>
<organism evidence="1 2">
    <name type="scientific">Geoalkalibacter ferrihydriticus DSM 17813</name>
    <dbReference type="NCBI Taxonomy" id="1121915"/>
    <lineage>
        <taxon>Bacteria</taxon>
        <taxon>Pseudomonadati</taxon>
        <taxon>Thermodesulfobacteriota</taxon>
        <taxon>Desulfuromonadia</taxon>
        <taxon>Desulfuromonadales</taxon>
        <taxon>Geoalkalibacteraceae</taxon>
        <taxon>Geoalkalibacter</taxon>
    </lineage>
</organism>
<protein>
    <submittedName>
        <fullName evidence="1">Uncharacterized protein</fullName>
    </submittedName>
</protein>